<feature type="domain" description="DUF7038" evidence="1">
    <location>
        <begin position="97"/>
        <end position="151"/>
    </location>
</feature>
<feature type="domain" description="DUF7040" evidence="2">
    <location>
        <begin position="285"/>
        <end position="394"/>
    </location>
</feature>
<dbReference type="OMA" id="INICNDY"/>
<sequence>MFCSLNPSQLYFYLNYFQMSFDNSDKISGFLLEYNSTQFMVFDTEQHLLKRGRISYDGNLELTLGKFYIFNHGKTPRTYNRACEKDIEFYPSRRNQGQMLARTWAVAPGDDLPLETQEEYEGKVWSPWLGLLNDTNGIFEKKFGKGGYGAVRNETQESISMKVPWSKVSDSETEKIIPGRYTYASSTSCARYALCVQDAARNPLYNEKAVGSTKTCSHFVSKKYGVVRYLNKAKLGTWYDHSFKNPGNHTFSMKTAFSVYYKVRARKIMEIQPPLPTEIINNKIVEVTMKFNFDHDEFENPWSRGITNWNERKEGVRKNINICNDYLGMVKVFLNNAVKIIKRAENLQRESQSKRDPISVIVKVRPFGNFVWKNNDHPDHALFQVHSVVGVEYAN</sequence>
<name>E3MPT6_CAERE</name>
<dbReference type="InterPro" id="IPR055466">
    <property type="entry name" value="DUF7038"/>
</dbReference>
<evidence type="ECO:0000313" key="4">
    <source>
        <dbReference type="Proteomes" id="UP000008281"/>
    </source>
</evidence>
<evidence type="ECO:0000259" key="1">
    <source>
        <dbReference type="Pfam" id="PF23047"/>
    </source>
</evidence>
<dbReference type="eggNOG" id="ENOG502TM2V">
    <property type="taxonomic scope" value="Eukaryota"/>
</dbReference>
<gene>
    <name evidence="3" type="ORF">CRE_12083</name>
</gene>
<dbReference type="EMBL" id="DS268464">
    <property type="protein sequence ID" value="EFP06653.1"/>
    <property type="molecule type" value="Genomic_DNA"/>
</dbReference>
<accession>E3MPT6</accession>
<evidence type="ECO:0000259" key="2">
    <source>
        <dbReference type="Pfam" id="PF23051"/>
    </source>
</evidence>
<reference evidence="3" key="1">
    <citation type="submission" date="2007-07" db="EMBL/GenBank/DDBJ databases">
        <title>PCAP assembly of the Caenorhabditis remanei genome.</title>
        <authorList>
            <consortium name="The Caenorhabditis remanei Sequencing Consortium"/>
            <person name="Wilson R.K."/>
        </authorList>
    </citation>
    <scope>NUCLEOTIDE SEQUENCE [LARGE SCALE GENOMIC DNA]</scope>
    <source>
        <strain evidence="3">PB4641</strain>
    </source>
</reference>
<keyword evidence="4" id="KW-1185">Reference proteome</keyword>
<protein>
    <submittedName>
        <fullName evidence="3">Uncharacterized protein</fullName>
    </submittedName>
</protein>
<evidence type="ECO:0000313" key="3">
    <source>
        <dbReference type="EMBL" id="EFP06653.1"/>
    </source>
</evidence>
<dbReference type="InterPro" id="IPR055468">
    <property type="entry name" value="DUF7040"/>
</dbReference>
<dbReference type="Pfam" id="PF23047">
    <property type="entry name" value="DUF7038"/>
    <property type="match status" value="1"/>
</dbReference>
<dbReference type="AlphaFoldDB" id="E3MPT6"/>
<proteinExistence type="predicted"/>
<dbReference type="Pfam" id="PF23051">
    <property type="entry name" value="DUF7040"/>
    <property type="match status" value="1"/>
</dbReference>
<dbReference type="Proteomes" id="UP000008281">
    <property type="component" value="Unassembled WGS sequence"/>
</dbReference>
<organism evidence="4">
    <name type="scientific">Caenorhabditis remanei</name>
    <name type="common">Caenorhabditis vulgaris</name>
    <dbReference type="NCBI Taxonomy" id="31234"/>
    <lineage>
        <taxon>Eukaryota</taxon>
        <taxon>Metazoa</taxon>
        <taxon>Ecdysozoa</taxon>
        <taxon>Nematoda</taxon>
        <taxon>Chromadorea</taxon>
        <taxon>Rhabditida</taxon>
        <taxon>Rhabditina</taxon>
        <taxon>Rhabditomorpha</taxon>
        <taxon>Rhabditoidea</taxon>
        <taxon>Rhabditidae</taxon>
        <taxon>Peloderinae</taxon>
        <taxon>Caenorhabditis</taxon>
    </lineage>
</organism>
<dbReference type="HOGENOM" id="CLU_051409_0_0_1"/>
<dbReference type="InParanoid" id="E3MPT6"/>